<evidence type="ECO:0000313" key="3">
    <source>
        <dbReference type="EMBL" id="OQU88664.1"/>
    </source>
</evidence>
<proteinExistence type="predicted"/>
<evidence type="ECO:0000256" key="2">
    <source>
        <dbReference type="SAM" id="MobiDB-lite"/>
    </source>
</evidence>
<gene>
    <name evidence="3" type="ORF">SORBI_3002G070901</name>
</gene>
<dbReference type="Gene3D" id="3.40.50.2000">
    <property type="entry name" value="Glycogen Phosphorylase B"/>
    <property type="match status" value="3"/>
</dbReference>
<dbReference type="Proteomes" id="UP000000768">
    <property type="component" value="Chromosome 2"/>
</dbReference>
<keyword evidence="4" id="KW-1185">Reference proteome</keyword>
<protein>
    <submittedName>
        <fullName evidence="3">Uncharacterized protein</fullName>
    </submittedName>
</protein>
<dbReference type="AlphaFoldDB" id="A0A1W0W2P2"/>
<organism evidence="3 4">
    <name type="scientific">Sorghum bicolor</name>
    <name type="common">Sorghum</name>
    <name type="synonym">Sorghum vulgare</name>
    <dbReference type="NCBI Taxonomy" id="4558"/>
    <lineage>
        <taxon>Eukaryota</taxon>
        <taxon>Viridiplantae</taxon>
        <taxon>Streptophyta</taxon>
        <taxon>Embryophyta</taxon>
        <taxon>Tracheophyta</taxon>
        <taxon>Spermatophyta</taxon>
        <taxon>Magnoliopsida</taxon>
        <taxon>Liliopsida</taxon>
        <taxon>Poales</taxon>
        <taxon>Poaceae</taxon>
        <taxon>PACMAD clade</taxon>
        <taxon>Panicoideae</taxon>
        <taxon>Andropogonodae</taxon>
        <taxon>Andropogoneae</taxon>
        <taxon>Sorghinae</taxon>
        <taxon>Sorghum</taxon>
    </lineage>
</organism>
<dbReference type="eggNOG" id="KOG1192">
    <property type="taxonomic scope" value="Eukaryota"/>
</dbReference>
<dbReference type="GO" id="GO:0035251">
    <property type="term" value="F:UDP-glucosyltransferase activity"/>
    <property type="evidence" value="ECO:0000318"/>
    <property type="project" value="GO_Central"/>
</dbReference>
<sequence length="428" mass="47329">MEETQEALHIVVFPWLAFGHMTFLDLSKRHLRLHADERCRAGRSPAGARSASTRRQARLDLPAVEGIPEGAESTADVPPEKVELLKKAFDGLAVPFERLVTEGCAAAAAGESEPDRIILDFAQNWIWPIAEEHKIACAMLLIFPVGVVGSKQQNEAQPRTTTEEFMVQPLWIPFPTTMTFSRHEAEWIAAAFRPNASGSVRQTTVLPLVPAPVPSHVYLPAWYRVYDRLVKMLRQAYAQIEELIVEREHLITKLQFCRATAASGRRSSRPASIAACGKRSRNSPTAPRGAGERCCPEAEPRLFPLVTDLFTKPVVPAGLLMPEDDDAGGGDDDDGSGFSDAMRWLDEQPKQSVIYVAIGSEAPVDVEVPRDDADGSFRRDAVAAVVRRVMAEDEGVELARNAREMQKGKAGLQEQYVDELVDYLQSYK</sequence>
<dbReference type="EMBL" id="CM000761">
    <property type="protein sequence ID" value="OQU88664.1"/>
    <property type="molecule type" value="Genomic_DNA"/>
</dbReference>
<dbReference type="InParanoid" id="A0A1W0W2P2"/>
<evidence type="ECO:0000313" key="4">
    <source>
        <dbReference type="Proteomes" id="UP000000768"/>
    </source>
</evidence>
<dbReference type="STRING" id="4558.A0A1W0W2P2"/>
<reference evidence="3 4" key="1">
    <citation type="journal article" date="2009" name="Nature">
        <title>The Sorghum bicolor genome and the diversification of grasses.</title>
        <authorList>
            <person name="Paterson A.H."/>
            <person name="Bowers J.E."/>
            <person name="Bruggmann R."/>
            <person name="Dubchak I."/>
            <person name="Grimwood J."/>
            <person name="Gundlach H."/>
            <person name="Haberer G."/>
            <person name="Hellsten U."/>
            <person name="Mitros T."/>
            <person name="Poliakov A."/>
            <person name="Schmutz J."/>
            <person name="Spannagl M."/>
            <person name="Tang H."/>
            <person name="Wang X."/>
            <person name="Wicker T."/>
            <person name="Bharti A.K."/>
            <person name="Chapman J."/>
            <person name="Feltus F.A."/>
            <person name="Gowik U."/>
            <person name="Grigoriev I.V."/>
            <person name="Lyons E."/>
            <person name="Maher C.A."/>
            <person name="Martis M."/>
            <person name="Narechania A."/>
            <person name="Otillar R.P."/>
            <person name="Penning B.W."/>
            <person name="Salamov A.A."/>
            <person name="Wang Y."/>
            <person name="Zhang L."/>
            <person name="Carpita N.C."/>
            <person name="Freeling M."/>
            <person name="Gingle A.R."/>
            <person name="Hash C.T."/>
            <person name="Keller B."/>
            <person name="Klein P."/>
            <person name="Kresovich S."/>
            <person name="McCann M.C."/>
            <person name="Ming R."/>
            <person name="Peterson D.G."/>
            <person name="Mehboob-ur-Rahman"/>
            <person name="Ware D."/>
            <person name="Westhoff P."/>
            <person name="Mayer K.F."/>
            <person name="Messing J."/>
            <person name="Rokhsar D.S."/>
        </authorList>
    </citation>
    <scope>NUCLEOTIDE SEQUENCE [LARGE SCALE GENOMIC DNA]</scope>
    <source>
        <strain evidence="4">cv. BTx623</strain>
    </source>
</reference>
<accession>A0A1W0W2P2</accession>
<reference evidence="4" key="2">
    <citation type="journal article" date="2018" name="Plant J.">
        <title>The Sorghum bicolor reference genome: improved assembly, gene annotations, a transcriptome atlas, and signatures of genome organization.</title>
        <authorList>
            <person name="McCormick R.F."/>
            <person name="Truong S.K."/>
            <person name="Sreedasyam A."/>
            <person name="Jenkins J."/>
            <person name="Shu S."/>
            <person name="Sims D."/>
            <person name="Kennedy M."/>
            <person name="Amirebrahimi M."/>
            <person name="Weers B.D."/>
            <person name="McKinley B."/>
            <person name="Mattison A."/>
            <person name="Morishige D.T."/>
            <person name="Grimwood J."/>
            <person name="Schmutz J."/>
            <person name="Mullet J.E."/>
        </authorList>
    </citation>
    <scope>NUCLEOTIDE SEQUENCE [LARGE SCALE GENOMIC DNA]</scope>
    <source>
        <strain evidence="4">cv. BTx623</strain>
    </source>
</reference>
<dbReference type="InterPro" id="IPR050481">
    <property type="entry name" value="UDP-glycosyltransf_plant"/>
</dbReference>
<dbReference type="Gramene" id="OQU88664">
    <property type="protein sequence ID" value="OQU88664"/>
    <property type="gene ID" value="SORBI_3002G070901"/>
</dbReference>
<dbReference type="SUPFAM" id="SSF53756">
    <property type="entry name" value="UDP-Glycosyltransferase/glycogen phosphorylase"/>
    <property type="match status" value="1"/>
</dbReference>
<feature type="region of interest" description="Disordered" evidence="2">
    <location>
        <begin position="269"/>
        <end position="294"/>
    </location>
</feature>
<dbReference type="OMA" id="IVCTRWV"/>
<dbReference type="PANTHER" id="PTHR48049:SF141">
    <property type="entry name" value="OS07G0201500 PROTEIN"/>
    <property type="match status" value="1"/>
</dbReference>
<name>A0A1W0W2P2_SORBI</name>
<feature type="coiled-coil region" evidence="1">
    <location>
        <begin position="226"/>
        <end position="253"/>
    </location>
</feature>
<evidence type="ECO:0000256" key="1">
    <source>
        <dbReference type="SAM" id="Coils"/>
    </source>
</evidence>
<keyword evidence="1" id="KW-0175">Coiled coil</keyword>
<dbReference type="PANTHER" id="PTHR48049">
    <property type="entry name" value="GLYCOSYLTRANSFERASE"/>
    <property type="match status" value="1"/>
</dbReference>